<evidence type="ECO:0000313" key="1">
    <source>
        <dbReference type="EMBL" id="WFT76240.1"/>
    </source>
</evidence>
<dbReference type="Proteomes" id="UP001221597">
    <property type="component" value="Chromosome"/>
</dbReference>
<proteinExistence type="predicted"/>
<sequence>MDFTAIDDYLHKLYYADHYTELEESVREKITFTANEMLERHLETELITDKIVGLQSLYMIEGESEEFAMFKRQGVKNMKVGDLSFSFDNPNNISPEVVAIIKKKKAKSGVQAGIGRLI</sequence>
<reference evidence="1 2" key="1">
    <citation type="submission" date="2023-04" db="EMBL/GenBank/DDBJ databases">
        <title>Genome sequence of Halobacillus naozhouensis KACC 21980.</title>
        <authorList>
            <person name="Kim S."/>
            <person name="Heo J."/>
            <person name="Kwon S.-W."/>
        </authorList>
    </citation>
    <scope>NUCLEOTIDE SEQUENCE [LARGE SCALE GENOMIC DNA]</scope>
    <source>
        <strain evidence="1 2">KCTC 13234</strain>
    </source>
</reference>
<gene>
    <name evidence="1" type="ORF">P9989_07720</name>
</gene>
<dbReference type="EMBL" id="CP121671">
    <property type="protein sequence ID" value="WFT76240.1"/>
    <property type="molecule type" value="Genomic_DNA"/>
</dbReference>
<protein>
    <submittedName>
        <fullName evidence="1">Uncharacterized protein</fullName>
    </submittedName>
</protein>
<accession>A0ABY8J1K6</accession>
<dbReference type="RefSeq" id="WP_283078194.1">
    <property type="nucleotide sequence ID" value="NZ_CP121671.1"/>
</dbReference>
<name>A0ABY8J1K6_9BACI</name>
<keyword evidence="2" id="KW-1185">Reference proteome</keyword>
<organism evidence="1 2">
    <name type="scientific">Halobacillus naozhouensis</name>
    <dbReference type="NCBI Taxonomy" id="554880"/>
    <lineage>
        <taxon>Bacteria</taxon>
        <taxon>Bacillati</taxon>
        <taxon>Bacillota</taxon>
        <taxon>Bacilli</taxon>
        <taxon>Bacillales</taxon>
        <taxon>Bacillaceae</taxon>
        <taxon>Halobacillus</taxon>
    </lineage>
</organism>
<evidence type="ECO:0000313" key="2">
    <source>
        <dbReference type="Proteomes" id="UP001221597"/>
    </source>
</evidence>